<comment type="caution">
    <text evidence="4">The sequence shown here is derived from an EMBL/GenBank/DDBJ whole genome shotgun (WGS) entry which is preliminary data.</text>
</comment>
<evidence type="ECO:0000313" key="5">
    <source>
        <dbReference type="Proteomes" id="UP000190229"/>
    </source>
</evidence>
<organism evidence="4 5">
    <name type="scientific">Ferroacidibacillus organovorans</name>
    <dbReference type="NCBI Taxonomy" id="1765683"/>
    <lineage>
        <taxon>Bacteria</taxon>
        <taxon>Bacillati</taxon>
        <taxon>Bacillota</taxon>
        <taxon>Bacilli</taxon>
        <taxon>Bacillales</taxon>
        <taxon>Alicyclobacillaceae</taxon>
        <taxon>Ferroacidibacillus</taxon>
    </lineage>
</organism>
<feature type="transmembrane region" description="Helical" evidence="1">
    <location>
        <begin position="23"/>
        <end position="43"/>
    </location>
</feature>
<dbReference type="SUPFAM" id="SSF49785">
    <property type="entry name" value="Galactose-binding domain-like"/>
    <property type="match status" value="1"/>
</dbReference>
<gene>
    <name evidence="4" type="ORF">B2M26_04205</name>
</gene>
<dbReference type="Proteomes" id="UP000190229">
    <property type="component" value="Unassembled WGS sequence"/>
</dbReference>
<dbReference type="InterPro" id="IPR038637">
    <property type="entry name" value="NPCBM_sf"/>
</dbReference>
<dbReference type="EMBL" id="MWPS01000011">
    <property type="protein sequence ID" value="OPG16930.1"/>
    <property type="molecule type" value="Genomic_DNA"/>
</dbReference>
<keyword evidence="1" id="KW-1133">Transmembrane helix</keyword>
<keyword evidence="1" id="KW-0472">Membrane</keyword>
<proteinExistence type="predicted"/>
<dbReference type="Pfam" id="PF08305">
    <property type="entry name" value="NPCBM"/>
    <property type="match status" value="1"/>
</dbReference>
<protein>
    <submittedName>
        <fullName evidence="4">Uncharacterized protein</fullName>
    </submittedName>
</protein>
<dbReference type="InterPro" id="IPR013222">
    <property type="entry name" value="Glyco_hyd_98_carb-bd"/>
</dbReference>
<keyword evidence="1" id="KW-0812">Transmembrane</keyword>
<evidence type="ECO:0000259" key="3">
    <source>
        <dbReference type="Pfam" id="PF08305"/>
    </source>
</evidence>
<dbReference type="Pfam" id="PF07833">
    <property type="entry name" value="Cu_amine_oxidN1"/>
    <property type="match status" value="1"/>
</dbReference>
<feature type="domain" description="Glycosyl hydrolase family 98 putative carbohydrate-binding module" evidence="3">
    <location>
        <begin position="229"/>
        <end position="303"/>
    </location>
</feature>
<accession>A0A1V4EVR5</accession>
<name>A0A1V4EVR5_9BACL</name>
<dbReference type="AlphaFoldDB" id="A0A1V4EVR5"/>
<evidence type="ECO:0000256" key="1">
    <source>
        <dbReference type="SAM" id="Phobius"/>
    </source>
</evidence>
<reference evidence="4 5" key="1">
    <citation type="submission" date="2017-02" db="EMBL/GenBank/DDBJ databases">
        <title>Draft genome of Acidibacillus ferrooxidans Huett2.</title>
        <authorList>
            <person name="Schopf S."/>
        </authorList>
    </citation>
    <scope>NUCLEOTIDE SEQUENCE [LARGE SCALE GENOMIC DNA]</scope>
    <source>
        <strain evidence="4 5">Huett2</strain>
    </source>
</reference>
<feature type="domain" description="Copper amine oxidase-like N-terminal" evidence="2">
    <location>
        <begin position="61"/>
        <end position="105"/>
    </location>
</feature>
<dbReference type="InterPro" id="IPR008979">
    <property type="entry name" value="Galactose-bd-like_sf"/>
</dbReference>
<keyword evidence="5" id="KW-1185">Reference proteome</keyword>
<sequence>MYKKITQYGAKEFSFMRKLTKNALGYSTGLIAGVALFGGVTFASTGVRSILAEYANIGINVGGRTIHTSAQPFIYNKNVYVPISTIAIGLHATATWNGPKKSVEVGAPFVPQVQTGMLTYYGLPVYSGTHTVTLNQQQDIAAYALAAIANLPFYNDTRTNTVYIGKGPASGLPLSAFYDVHDVGDYARSFNGGIGPIYGWSQGAPQIAGQTYNNLDSLVWGTASSGPSQVPGVTYAMNGNFTSMTGMFGLDDASDGHEAVQLTISGDTGNGTMKTLYQSPWMKRGVAATPVSVDLTGMKLVNVSFSVEALQKNGSAGTVYQAGQTLPSGMITDIDFANVRVH</sequence>
<dbReference type="Gene3D" id="2.60.120.1060">
    <property type="entry name" value="NPCBM/NEW2 domain"/>
    <property type="match status" value="1"/>
</dbReference>
<evidence type="ECO:0000259" key="2">
    <source>
        <dbReference type="Pfam" id="PF07833"/>
    </source>
</evidence>
<dbReference type="InterPro" id="IPR012854">
    <property type="entry name" value="Cu_amine_oxidase-like_N"/>
</dbReference>
<evidence type="ECO:0000313" key="4">
    <source>
        <dbReference type="EMBL" id="OPG16930.1"/>
    </source>
</evidence>